<dbReference type="AlphaFoldDB" id="L8FYV5"/>
<reference evidence="2" key="1">
    <citation type="submission" date="2010-09" db="EMBL/GenBank/DDBJ databases">
        <title>The genome sequence of Geomyces destructans 20631-21.</title>
        <authorList>
            <consortium name="The Broad Institute Genome Sequencing Platform"/>
            <person name="Cuomo C.A."/>
            <person name="Blehert D.S."/>
            <person name="Lorch J.M."/>
            <person name="Young S.K."/>
            <person name="Zeng Q."/>
            <person name="Gargeya S."/>
            <person name="Fitzgerald M."/>
            <person name="Haas B."/>
            <person name="Abouelleil A."/>
            <person name="Alvarado L."/>
            <person name="Arachchi H.M."/>
            <person name="Berlin A."/>
            <person name="Brown A."/>
            <person name="Chapman S.B."/>
            <person name="Chen Z."/>
            <person name="Dunbar C."/>
            <person name="Freedman E."/>
            <person name="Gearin G."/>
            <person name="Gellesch M."/>
            <person name="Goldberg J."/>
            <person name="Griggs A."/>
            <person name="Gujja S."/>
            <person name="Heiman D."/>
            <person name="Howarth C."/>
            <person name="Larson L."/>
            <person name="Lui A."/>
            <person name="MacDonald P.J.P."/>
            <person name="Montmayeur A."/>
            <person name="Murphy C."/>
            <person name="Neiman D."/>
            <person name="Pearson M."/>
            <person name="Priest M."/>
            <person name="Roberts A."/>
            <person name="Saif S."/>
            <person name="Shea T."/>
            <person name="Shenoy N."/>
            <person name="Sisk P."/>
            <person name="Stolte C."/>
            <person name="Sykes S."/>
            <person name="Wortman J."/>
            <person name="Nusbaum C."/>
            <person name="Birren B."/>
        </authorList>
    </citation>
    <scope>NUCLEOTIDE SEQUENCE [LARGE SCALE GENOMIC DNA]</scope>
    <source>
        <strain evidence="2">ATCC MYA-4855 / 20631-21</strain>
    </source>
</reference>
<accession>L8FYV5</accession>
<dbReference type="VEuPathDB" id="FungiDB:GMDG_07845"/>
<evidence type="ECO:0000313" key="2">
    <source>
        <dbReference type="Proteomes" id="UP000011064"/>
    </source>
</evidence>
<organism evidence="1 2">
    <name type="scientific">Pseudogymnoascus destructans (strain ATCC MYA-4855 / 20631-21)</name>
    <name type="common">Bat white-nose syndrome fungus</name>
    <name type="synonym">Geomyces destructans</name>
    <dbReference type="NCBI Taxonomy" id="658429"/>
    <lineage>
        <taxon>Eukaryota</taxon>
        <taxon>Fungi</taxon>
        <taxon>Dikarya</taxon>
        <taxon>Ascomycota</taxon>
        <taxon>Pezizomycotina</taxon>
        <taxon>Leotiomycetes</taxon>
        <taxon>Thelebolales</taxon>
        <taxon>Thelebolaceae</taxon>
        <taxon>Pseudogymnoascus</taxon>
    </lineage>
</organism>
<keyword evidence="2" id="KW-1185">Reference proteome</keyword>
<dbReference type="Proteomes" id="UP000011064">
    <property type="component" value="Unassembled WGS sequence"/>
</dbReference>
<dbReference type="OrthoDB" id="3438961at2759"/>
<dbReference type="EMBL" id="GL573433">
    <property type="protein sequence ID" value="ELR06190.1"/>
    <property type="molecule type" value="Genomic_DNA"/>
</dbReference>
<name>L8FYV5_PSED2</name>
<dbReference type="InParanoid" id="L8FYV5"/>
<proteinExistence type="predicted"/>
<gene>
    <name evidence="1" type="ORF">GMDG_07845</name>
</gene>
<sequence>MAHSSNSSSSEALSSIPLASTSSRCPRCSDTLYFPPSIETLESVFPSVSPSSVNRSIPRCVQCDKVNAERAAYFAEFPPPTHVNPVAELERRILQITDLIASNVQVDRMRIALAVVIDQKGAKERERDAGIREAWKDFCGIWGPPRTIAIRRT</sequence>
<evidence type="ECO:0000313" key="1">
    <source>
        <dbReference type="EMBL" id="ELR06190.1"/>
    </source>
</evidence>
<protein>
    <submittedName>
        <fullName evidence="1">Uncharacterized protein</fullName>
    </submittedName>
</protein>
<dbReference type="HOGENOM" id="CLU_1714092_0_0_1"/>